<dbReference type="OrthoDB" id="6245142at2759"/>
<accession>A0A8J4TNI5</accession>
<protein>
    <submittedName>
        <fullName evidence="1">Uncharacterized protein</fullName>
    </submittedName>
</protein>
<sequence length="115" mass="13048">MTHKLKHIKFSELFGTLCSLFGYFDSGGRSANSILPEIMSWGDIEMPFIDDYQRSDQTFVTYLLTSPTLCASFDQLSTLTEAERPDFRRHFASTSQTPHRLSCGCFPCTSLKHPV</sequence>
<keyword evidence="2" id="KW-1185">Reference proteome</keyword>
<reference evidence="1" key="1">
    <citation type="submission" date="2019-05" db="EMBL/GenBank/DDBJ databases">
        <title>Annotation for the trematode Paragonimus heterotremus.</title>
        <authorList>
            <person name="Choi Y.-J."/>
        </authorList>
    </citation>
    <scope>NUCLEOTIDE SEQUENCE</scope>
    <source>
        <strain evidence="1">LC</strain>
    </source>
</reference>
<dbReference type="EMBL" id="LUCH01001476">
    <property type="protein sequence ID" value="KAF5403004.1"/>
    <property type="molecule type" value="Genomic_DNA"/>
</dbReference>
<dbReference type="AlphaFoldDB" id="A0A8J4TNI5"/>
<proteinExistence type="predicted"/>
<dbReference type="Proteomes" id="UP000748531">
    <property type="component" value="Unassembled WGS sequence"/>
</dbReference>
<organism evidence="1 2">
    <name type="scientific">Paragonimus heterotremus</name>
    <dbReference type="NCBI Taxonomy" id="100268"/>
    <lineage>
        <taxon>Eukaryota</taxon>
        <taxon>Metazoa</taxon>
        <taxon>Spiralia</taxon>
        <taxon>Lophotrochozoa</taxon>
        <taxon>Platyhelminthes</taxon>
        <taxon>Trematoda</taxon>
        <taxon>Digenea</taxon>
        <taxon>Plagiorchiida</taxon>
        <taxon>Troglotremata</taxon>
        <taxon>Troglotrematidae</taxon>
        <taxon>Paragonimus</taxon>
    </lineage>
</organism>
<comment type="caution">
    <text evidence="1">The sequence shown here is derived from an EMBL/GenBank/DDBJ whole genome shotgun (WGS) entry which is preliminary data.</text>
</comment>
<evidence type="ECO:0000313" key="2">
    <source>
        <dbReference type="Proteomes" id="UP000748531"/>
    </source>
</evidence>
<evidence type="ECO:0000313" key="1">
    <source>
        <dbReference type="EMBL" id="KAF5403004.1"/>
    </source>
</evidence>
<name>A0A8J4TNI5_9TREM</name>
<gene>
    <name evidence="1" type="ORF">PHET_03587</name>
</gene>